<dbReference type="Pfam" id="PF19040">
    <property type="entry name" value="SGNH"/>
    <property type="match status" value="1"/>
</dbReference>
<dbReference type="EMBL" id="AP024238">
    <property type="protein sequence ID" value="BCO27626.1"/>
    <property type="molecule type" value="Genomic_DNA"/>
</dbReference>
<dbReference type="PANTHER" id="PTHR23028">
    <property type="entry name" value="ACETYLTRANSFERASE"/>
    <property type="match status" value="1"/>
</dbReference>
<dbReference type="Pfam" id="PF01757">
    <property type="entry name" value="Acyl_transf_3"/>
    <property type="match status" value="1"/>
</dbReference>
<organism evidence="4 5">
    <name type="scientific">Rhodoferax lithotrophicus</name>
    <dbReference type="NCBI Taxonomy" id="2798804"/>
    <lineage>
        <taxon>Bacteria</taxon>
        <taxon>Pseudomonadati</taxon>
        <taxon>Pseudomonadota</taxon>
        <taxon>Betaproteobacteria</taxon>
        <taxon>Burkholderiales</taxon>
        <taxon>Comamonadaceae</taxon>
        <taxon>Rhodoferax</taxon>
    </lineage>
</organism>
<feature type="transmembrane region" description="Helical" evidence="1">
    <location>
        <begin position="148"/>
        <end position="165"/>
    </location>
</feature>
<feature type="transmembrane region" description="Helical" evidence="1">
    <location>
        <begin position="353"/>
        <end position="372"/>
    </location>
</feature>
<keyword evidence="1" id="KW-0472">Membrane</keyword>
<dbReference type="InterPro" id="IPR002656">
    <property type="entry name" value="Acyl_transf_3_dom"/>
</dbReference>
<evidence type="ECO:0008006" key="6">
    <source>
        <dbReference type="Google" id="ProtNLM"/>
    </source>
</evidence>
<protein>
    <recommendedName>
        <fullName evidence="6">Acyltransferase</fullName>
    </recommendedName>
</protein>
<name>A0ABM7MMZ8_9BURK</name>
<feature type="domain" description="SGNH" evidence="3">
    <location>
        <begin position="405"/>
        <end position="630"/>
    </location>
</feature>
<keyword evidence="1" id="KW-1133">Transmembrane helix</keyword>
<evidence type="ECO:0000313" key="5">
    <source>
        <dbReference type="Proteomes" id="UP000824366"/>
    </source>
</evidence>
<reference evidence="4 5" key="1">
    <citation type="journal article" date="2021" name="Microbiol. Spectr.">
        <title>A Single Bacterium Capable of Oxidation and Reduction of Iron at Circumneutral pH.</title>
        <authorList>
            <person name="Kato S."/>
            <person name="Ohkuma M."/>
        </authorList>
    </citation>
    <scope>NUCLEOTIDE SEQUENCE [LARGE SCALE GENOMIC DNA]</scope>
    <source>
        <strain evidence="4 5">MIZ03</strain>
    </source>
</reference>
<evidence type="ECO:0000313" key="4">
    <source>
        <dbReference type="EMBL" id="BCO27626.1"/>
    </source>
</evidence>
<feature type="transmembrane region" description="Helical" evidence="1">
    <location>
        <begin position="172"/>
        <end position="189"/>
    </location>
</feature>
<feature type="domain" description="Acyltransferase 3" evidence="2">
    <location>
        <begin position="13"/>
        <end position="333"/>
    </location>
</feature>
<dbReference type="PANTHER" id="PTHR23028:SF53">
    <property type="entry name" value="ACYL_TRANSF_3 DOMAIN-CONTAINING PROTEIN"/>
    <property type="match status" value="1"/>
</dbReference>
<accession>A0ABM7MMZ8</accession>
<dbReference type="Proteomes" id="UP000824366">
    <property type="component" value="Chromosome"/>
</dbReference>
<feature type="transmembrane region" description="Helical" evidence="1">
    <location>
        <begin position="195"/>
        <end position="215"/>
    </location>
</feature>
<sequence>MKDLVQAADFRPDINALRAFAVLAVVAYHYGMPGAQGGFAGVDVFFVISGFLIGSHILAAHQRGHFSFAGFFRARLRRIFPALAVMCAACLLWGWWFVLPYDYLKSTRHVMAALFFLSNLAFTGEQGYFDLAAHAKPLLHTWSLSVEGQFYAVLPVLMALVWRWARQHLRLVLGLLWLASLLWALWAGQTHPADAFYGLLTRAWEFLSGCLLGAWRPVWKHPRWCSPASALALLLLLGSFAGLSPAMNWPGPWTLLPVGAAVLWMAAGDAPVTARIWRSWPLQRLGDVSYSFYLWHWPVLVFARQYVQSPSGDLTRGMLLELVALSLVLAVLSWRWVEQPTRLRTGWWTARRLLGGVLTVWLLVLLFGVLVIKTRGVPQRLPDYVQRASAAVFFNTPRDECFRRGDSTKDAPEPFCHFGAGSSAHPQLLLWGDSHANQYLSALTDAALALGQGGLIATQSGCRATLPGQVTGLPESIAQTCAGFNDEVNTLLVQTPSIHTVVLGRLWSSDASFNRTVALVQQLARHGKRVLLIGPLPEPGMDVPQNWSVQQLKAGHAIDKLTIPLSSQANALAIRTRLRVELADQVCRGQVVLLDPIGSLCDDKVCRLAQGGEANFRDVSHLSQQASLQFTQPIQVALSALNSARVATCSTLP</sequence>
<keyword evidence="1" id="KW-0812">Transmembrane</keyword>
<keyword evidence="5" id="KW-1185">Reference proteome</keyword>
<feature type="transmembrane region" description="Helical" evidence="1">
    <location>
        <begin position="79"/>
        <end position="98"/>
    </location>
</feature>
<gene>
    <name evidence="4" type="ORF">MIZ03_2515</name>
</gene>
<dbReference type="InterPro" id="IPR050879">
    <property type="entry name" value="Acyltransferase_3"/>
</dbReference>
<proteinExistence type="predicted"/>
<dbReference type="InterPro" id="IPR043968">
    <property type="entry name" value="SGNH"/>
</dbReference>
<evidence type="ECO:0000259" key="2">
    <source>
        <dbReference type="Pfam" id="PF01757"/>
    </source>
</evidence>
<evidence type="ECO:0000256" key="1">
    <source>
        <dbReference type="SAM" id="Phobius"/>
    </source>
</evidence>
<dbReference type="RefSeq" id="WP_223903663.1">
    <property type="nucleotide sequence ID" value="NZ_AP024238.1"/>
</dbReference>
<evidence type="ECO:0000259" key="3">
    <source>
        <dbReference type="Pfam" id="PF19040"/>
    </source>
</evidence>
<feature type="transmembrane region" description="Helical" evidence="1">
    <location>
        <begin position="227"/>
        <end position="247"/>
    </location>
</feature>
<feature type="transmembrane region" description="Helical" evidence="1">
    <location>
        <begin position="319"/>
        <end position="337"/>
    </location>
</feature>
<feature type="transmembrane region" description="Helical" evidence="1">
    <location>
        <begin position="37"/>
        <end position="58"/>
    </location>
</feature>